<accession>A0ABW5C7Z1</accession>
<proteinExistence type="predicted"/>
<keyword evidence="3" id="KW-1185">Reference proteome</keyword>
<gene>
    <name evidence="2" type="ORF">ACFSNB_04325</name>
</gene>
<organism evidence="2 3">
    <name type="scientific">Phaeospirillum tilakii</name>
    <dbReference type="NCBI Taxonomy" id="741673"/>
    <lineage>
        <taxon>Bacteria</taxon>
        <taxon>Pseudomonadati</taxon>
        <taxon>Pseudomonadota</taxon>
        <taxon>Alphaproteobacteria</taxon>
        <taxon>Rhodospirillales</taxon>
        <taxon>Rhodospirillaceae</taxon>
        <taxon>Phaeospirillum</taxon>
    </lineage>
</organism>
<dbReference type="RefSeq" id="WP_377314809.1">
    <property type="nucleotide sequence ID" value="NZ_JBHUIY010000005.1"/>
</dbReference>
<protein>
    <submittedName>
        <fullName evidence="2">Uncharacterized protein</fullName>
    </submittedName>
</protein>
<dbReference type="Proteomes" id="UP001597296">
    <property type="component" value="Unassembled WGS sequence"/>
</dbReference>
<feature type="region of interest" description="Disordered" evidence="1">
    <location>
        <begin position="1"/>
        <end position="77"/>
    </location>
</feature>
<comment type="caution">
    <text evidence="2">The sequence shown here is derived from an EMBL/GenBank/DDBJ whole genome shotgun (WGS) entry which is preliminary data.</text>
</comment>
<reference evidence="3" key="1">
    <citation type="journal article" date="2019" name="Int. J. Syst. Evol. Microbiol.">
        <title>The Global Catalogue of Microorganisms (GCM) 10K type strain sequencing project: providing services to taxonomists for standard genome sequencing and annotation.</title>
        <authorList>
            <consortium name="The Broad Institute Genomics Platform"/>
            <consortium name="The Broad Institute Genome Sequencing Center for Infectious Disease"/>
            <person name="Wu L."/>
            <person name="Ma J."/>
        </authorList>
    </citation>
    <scope>NUCLEOTIDE SEQUENCE [LARGE SCALE GENOMIC DNA]</scope>
    <source>
        <strain evidence="3">KCTC 15012</strain>
    </source>
</reference>
<sequence length="77" mass="8095">MADESNDLLSAIGSRLTGVTPTSPRRPRAAGSTQSRGRANAGPSPNGPRGRRMLAADTPIDSLDRHAPRGTYIDLLV</sequence>
<name>A0ABW5C7Z1_9PROT</name>
<dbReference type="EMBL" id="JBHUIY010000005">
    <property type="protein sequence ID" value="MFD2233026.1"/>
    <property type="molecule type" value="Genomic_DNA"/>
</dbReference>
<evidence type="ECO:0000256" key="1">
    <source>
        <dbReference type="SAM" id="MobiDB-lite"/>
    </source>
</evidence>
<evidence type="ECO:0000313" key="3">
    <source>
        <dbReference type="Proteomes" id="UP001597296"/>
    </source>
</evidence>
<evidence type="ECO:0000313" key="2">
    <source>
        <dbReference type="EMBL" id="MFD2233026.1"/>
    </source>
</evidence>